<evidence type="ECO:0008006" key="4">
    <source>
        <dbReference type="Google" id="ProtNLM"/>
    </source>
</evidence>
<evidence type="ECO:0000256" key="1">
    <source>
        <dbReference type="SAM" id="MobiDB-lite"/>
    </source>
</evidence>
<sequence length="277" mass="31051">MASHLEKVPYDILLDITILSAAASNCRPPAELLSLLLASQTLYHALNVGSNAHLYARLFQWHFDLSPLLLKSPMTLVNDATLADEYVLRQRFLFRSRNSSWDVTSLRSDMWIGLRMLLENNGTNGRQLFAANFPQELIKLALIHIENNDTSVNLIFALKEACPLSIPRHLPETRAIALANQINGPTMEDFREFQAYQTPLFADVQPRGQDQDVLHGREDSSHYGGNTPPALLGRGWSHDQEFCQLYGIGEVQEGMRAGVFSGLWQGSCMSYASVSIY</sequence>
<keyword evidence="3" id="KW-1185">Reference proteome</keyword>
<feature type="compositionally biased region" description="Basic and acidic residues" evidence="1">
    <location>
        <begin position="211"/>
        <end position="221"/>
    </location>
</feature>
<dbReference type="EMBL" id="SDEE01000071">
    <property type="protein sequence ID" value="RXW22450.1"/>
    <property type="molecule type" value="Genomic_DNA"/>
</dbReference>
<evidence type="ECO:0000313" key="3">
    <source>
        <dbReference type="Proteomes" id="UP000290288"/>
    </source>
</evidence>
<organism evidence="2 3">
    <name type="scientific">Candolleomyces aberdarensis</name>
    <dbReference type="NCBI Taxonomy" id="2316362"/>
    <lineage>
        <taxon>Eukaryota</taxon>
        <taxon>Fungi</taxon>
        <taxon>Dikarya</taxon>
        <taxon>Basidiomycota</taxon>
        <taxon>Agaricomycotina</taxon>
        <taxon>Agaricomycetes</taxon>
        <taxon>Agaricomycetidae</taxon>
        <taxon>Agaricales</taxon>
        <taxon>Agaricineae</taxon>
        <taxon>Psathyrellaceae</taxon>
        <taxon>Candolleomyces</taxon>
    </lineage>
</organism>
<protein>
    <recommendedName>
        <fullName evidence="4">F-box domain-containing protein</fullName>
    </recommendedName>
</protein>
<feature type="region of interest" description="Disordered" evidence="1">
    <location>
        <begin position="211"/>
        <end position="230"/>
    </location>
</feature>
<proteinExistence type="predicted"/>
<dbReference type="OrthoDB" id="3007819at2759"/>
<comment type="caution">
    <text evidence="2">The sequence shown here is derived from an EMBL/GenBank/DDBJ whole genome shotgun (WGS) entry which is preliminary data.</text>
</comment>
<reference evidence="2 3" key="1">
    <citation type="submission" date="2019-01" db="EMBL/GenBank/DDBJ databases">
        <title>Draft genome sequence of Psathyrella aberdarensis IHI B618.</title>
        <authorList>
            <person name="Buettner E."/>
            <person name="Kellner H."/>
        </authorList>
    </citation>
    <scope>NUCLEOTIDE SEQUENCE [LARGE SCALE GENOMIC DNA]</scope>
    <source>
        <strain evidence="2 3">IHI B618</strain>
    </source>
</reference>
<gene>
    <name evidence="2" type="ORF">EST38_g3405</name>
</gene>
<name>A0A4Q2DPZ6_9AGAR</name>
<accession>A0A4Q2DPZ6</accession>
<dbReference type="Proteomes" id="UP000290288">
    <property type="component" value="Unassembled WGS sequence"/>
</dbReference>
<evidence type="ECO:0000313" key="2">
    <source>
        <dbReference type="EMBL" id="RXW22450.1"/>
    </source>
</evidence>
<dbReference type="AlphaFoldDB" id="A0A4Q2DPZ6"/>